<dbReference type="Proteomes" id="UP001642464">
    <property type="component" value="Unassembled WGS sequence"/>
</dbReference>
<gene>
    <name evidence="2" type="ORF">SCF082_LOCUS1909</name>
</gene>
<feature type="region of interest" description="Disordered" evidence="1">
    <location>
        <begin position="1"/>
        <end position="75"/>
    </location>
</feature>
<sequence length="251" mass="28127">MSFAKAPPRLNHVLLPKRDRTLESAHTKVPPVPRAPRPATKPHSAGALAKATWSRRPSEGHLTVPSETRRPRGDSPFARINLLKREQECPENQAIEVGPARRLESTVADNNDFRRGHILGAEASSFKGIHWSKVSNYEATSDRPVVRKSLLREMQDAPQHLEWLQAHPPPGYEERDYSRRNVLAREAKEDEDRHLDQRPQGVAGYGRRNVLTREVAKDGDTANMPRPAAIEAGGAPVFIRPRTLVKVKGLQ</sequence>
<keyword evidence="3" id="KW-1185">Reference proteome</keyword>
<comment type="caution">
    <text evidence="2">The sequence shown here is derived from an EMBL/GenBank/DDBJ whole genome shotgun (WGS) entry which is preliminary data.</text>
</comment>
<feature type="region of interest" description="Disordered" evidence="1">
    <location>
        <begin position="186"/>
        <end position="208"/>
    </location>
</feature>
<accession>A0ABP0HJZ9</accession>
<name>A0ABP0HJZ9_9DINO</name>
<protein>
    <submittedName>
        <fullName evidence="2">Uncharacterized protein</fullName>
    </submittedName>
</protein>
<evidence type="ECO:0000313" key="3">
    <source>
        <dbReference type="Proteomes" id="UP001642464"/>
    </source>
</evidence>
<dbReference type="EMBL" id="CAXAMM010000936">
    <property type="protein sequence ID" value="CAK8989664.1"/>
    <property type="molecule type" value="Genomic_DNA"/>
</dbReference>
<reference evidence="2 3" key="1">
    <citation type="submission" date="2024-02" db="EMBL/GenBank/DDBJ databases">
        <authorList>
            <person name="Chen Y."/>
            <person name="Shah S."/>
            <person name="Dougan E. K."/>
            <person name="Thang M."/>
            <person name="Chan C."/>
        </authorList>
    </citation>
    <scope>NUCLEOTIDE SEQUENCE [LARGE SCALE GENOMIC DNA]</scope>
</reference>
<proteinExistence type="predicted"/>
<organism evidence="2 3">
    <name type="scientific">Durusdinium trenchii</name>
    <dbReference type="NCBI Taxonomy" id="1381693"/>
    <lineage>
        <taxon>Eukaryota</taxon>
        <taxon>Sar</taxon>
        <taxon>Alveolata</taxon>
        <taxon>Dinophyceae</taxon>
        <taxon>Suessiales</taxon>
        <taxon>Symbiodiniaceae</taxon>
        <taxon>Durusdinium</taxon>
    </lineage>
</organism>
<evidence type="ECO:0000313" key="2">
    <source>
        <dbReference type="EMBL" id="CAK8989664.1"/>
    </source>
</evidence>
<feature type="compositionally biased region" description="Basic and acidic residues" evidence="1">
    <location>
        <begin position="186"/>
        <end position="197"/>
    </location>
</feature>
<feature type="compositionally biased region" description="Basic and acidic residues" evidence="1">
    <location>
        <begin position="16"/>
        <end position="26"/>
    </location>
</feature>
<evidence type="ECO:0000256" key="1">
    <source>
        <dbReference type="SAM" id="MobiDB-lite"/>
    </source>
</evidence>